<keyword evidence="2" id="KW-1185">Reference proteome</keyword>
<evidence type="ECO:0000313" key="2">
    <source>
        <dbReference type="Proteomes" id="UP000000768"/>
    </source>
</evidence>
<proteinExistence type="predicted"/>
<dbReference type="EMBL" id="CM000760">
    <property type="protein sequence ID" value="OQU91428.1"/>
    <property type="molecule type" value="Genomic_DNA"/>
</dbReference>
<dbReference type="InParanoid" id="A0A1Z5S690"/>
<accession>A0A1Z5S690</accession>
<reference evidence="2" key="2">
    <citation type="journal article" date="2018" name="Plant J.">
        <title>The Sorghum bicolor reference genome: improved assembly, gene annotations, a transcriptome atlas, and signatures of genome organization.</title>
        <authorList>
            <person name="McCormick R.F."/>
            <person name="Truong S.K."/>
            <person name="Sreedasyam A."/>
            <person name="Jenkins J."/>
            <person name="Shu S."/>
            <person name="Sims D."/>
            <person name="Kennedy M."/>
            <person name="Amirebrahimi M."/>
            <person name="Weers B.D."/>
            <person name="McKinley B."/>
            <person name="Mattison A."/>
            <person name="Morishige D.T."/>
            <person name="Grimwood J."/>
            <person name="Schmutz J."/>
            <person name="Mullet J.E."/>
        </authorList>
    </citation>
    <scope>NUCLEOTIDE SEQUENCE [LARGE SCALE GENOMIC DNA]</scope>
    <source>
        <strain evidence="2">cv. BTx623</strain>
    </source>
</reference>
<evidence type="ECO:0000313" key="1">
    <source>
        <dbReference type="EMBL" id="OQU91428.1"/>
    </source>
</evidence>
<name>A0A1Z5S690_SORBI</name>
<dbReference type="Proteomes" id="UP000000768">
    <property type="component" value="Chromosome 1"/>
</dbReference>
<protein>
    <submittedName>
        <fullName evidence="1">Uncharacterized protein</fullName>
    </submittedName>
</protein>
<reference evidence="1 2" key="1">
    <citation type="journal article" date="2009" name="Nature">
        <title>The Sorghum bicolor genome and the diversification of grasses.</title>
        <authorList>
            <person name="Paterson A.H."/>
            <person name="Bowers J.E."/>
            <person name="Bruggmann R."/>
            <person name="Dubchak I."/>
            <person name="Grimwood J."/>
            <person name="Gundlach H."/>
            <person name="Haberer G."/>
            <person name="Hellsten U."/>
            <person name="Mitros T."/>
            <person name="Poliakov A."/>
            <person name="Schmutz J."/>
            <person name="Spannagl M."/>
            <person name="Tang H."/>
            <person name="Wang X."/>
            <person name="Wicker T."/>
            <person name="Bharti A.K."/>
            <person name="Chapman J."/>
            <person name="Feltus F.A."/>
            <person name="Gowik U."/>
            <person name="Grigoriev I.V."/>
            <person name="Lyons E."/>
            <person name="Maher C.A."/>
            <person name="Martis M."/>
            <person name="Narechania A."/>
            <person name="Otillar R.P."/>
            <person name="Penning B.W."/>
            <person name="Salamov A.A."/>
            <person name="Wang Y."/>
            <person name="Zhang L."/>
            <person name="Carpita N.C."/>
            <person name="Freeling M."/>
            <person name="Gingle A.R."/>
            <person name="Hash C.T."/>
            <person name="Keller B."/>
            <person name="Klein P."/>
            <person name="Kresovich S."/>
            <person name="McCann M.C."/>
            <person name="Ming R."/>
            <person name="Peterson D.G."/>
            <person name="Mehboob-ur-Rahman"/>
            <person name="Ware D."/>
            <person name="Westhoff P."/>
            <person name="Mayer K.F."/>
            <person name="Messing J."/>
            <person name="Rokhsar D.S."/>
        </authorList>
    </citation>
    <scope>NUCLEOTIDE SEQUENCE [LARGE SCALE GENOMIC DNA]</scope>
    <source>
        <strain evidence="2">cv. BTx623</strain>
    </source>
</reference>
<dbReference type="AlphaFoldDB" id="A0A1Z5S690"/>
<organism evidence="1 2">
    <name type="scientific">Sorghum bicolor</name>
    <name type="common">Sorghum</name>
    <name type="synonym">Sorghum vulgare</name>
    <dbReference type="NCBI Taxonomy" id="4558"/>
    <lineage>
        <taxon>Eukaryota</taxon>
        <taxon>Viridiplantae</taxon>
        <taxon>Streptophyta</taxon>
        <taxon>Embryophyta</taxon>
        <taxon>Tracheophyta</taxon>
        <taxon>Spermatophyta</taxon>
        <taxon>Magnoliopsida</taxon>
        <taxon>Liliopsida</taxon>
        <taxon>Poales</taxon>
        <taxon>Poaceae</taxon>
        <taxon>PACMAD clade</taxon>
        <taxon>Panicoideae</taxon>
        <taxon>Andropogonodae</taxon>
        <taxon>Andropogoneae</taxon>
        <taxon>Sorghinae</taxon>
        <taxon>Sorghum</taxon>
    </lineage>
</organism>
<dbReference type="Gramene" id="OQU91428">
    <property type="protein sequence ID" value="OQU91428"/>
    <property type="gene ID" value="SORBI_3001G179560"/>
</dbReference>
<sequence length="128" mass="14517">MMIFPDLLLVGFKKKSFSKTVHLACNEFVMTNLLCLLPVHVRSPTSPLDLKFFTGLGTKSPRAFSVHASQKQKILLGDRVELGLMDFLTHNKTPHPWMLERFFLDLRLGFLITCLVRTAPLLLFMLGG</sequence>
<gene>
    <name evidence="1" type="ORF">SORBI_3001G179560</name>
</gene>